<feature type="transmembrane region" description="Helical" evidence="10">
    <location>
        <begin position="17"/>
        <end position="41"/>
    </location>
</feature>
<comment type="subcellular location">
    <subcellularLocation>
        <location evidence="1">Cell membrane</location>
        <topology evidence="1">Multi-pass membrane protein</topology>
    </subcellularLocation>
</comment>
<evidence type="ECO:0000256" key="10">
    <source>
        <dbReference type="SAM" id="Phobius"/>
    </source>
</evidence>
<feature type="transmembrane region" description="Helical" evidence="10">
    <location>
        <begin position="169"/>
        <end position="190"/>
    </location>
</feature>
<feature type="transmembrane region" description="Helical" evidence="10">
    <location>
        <begin position="90"/>
        <end position="112"/>
    </location>
</feature>
<dbReference type="InterPro" id="IPR000276">
    <property type="entry name" value="GPCR_Rhodpsn"/>
</dbReference>
<dbReference type="Gene3D" id="1.20.1070.10">
    <property type="entry name" value="Rhodopsin 7-helix transmembrane proteins"/>
    <property type="match status" value="1"/>
</dbReference>
<keyword evidence="6 10" id="KW-0472">Membrane</keyword>
<evidence type="ECO:0000256" key="6">
    <source>
        <dbReference type="ARBA" id="ARBA00023136"/>
    </source>
</evidence>
<proteinExistence type="predicted"/>
<dbReference type="PRINTS" id="PR00237">
    <property type="entry name" value="GPCRRHODOPSN"/>
</dbReference>
<evidence type="ECO:0000256" key="3">
    <source>
        <dbReference type="ARBA" id="ARBA00022692"/>
    </source>
</evidence>
<dbReference type="PANTHER" id="PTHR24246">
    <property type="entry name" value="OLFACTORY RECEPTOR AND ADENOSINE RECEPTOR"/>
    <property type="match status" value="1"/>
</dbReference>
<evidence type="ECO:0000256" key="8">
    <source>
        <dbReference type="ARBA" id="ARBA00023180"/>
    </source>
</evidence>
<reference evidence="13" key="1">
    <citation type="submission" date="2025-08" db="UniProtKB">
        <authorList>
            <consortium name="RefSeq"/>
        </authorList>
    </citation>
    <scope>IDENTIFICATION</scope>
</reference>
<keyword evidence="5" id="KW-0297">G-protein coupled receptor</keyword>
<evidence type="ECO:0000256" key="9">
    <source>
        <dbReference type="ARBA" id="ARBA00023224"/>
    </source>
</evidence>
<feature type="transmembrane region" description="Helical" evidence="10">
    <location>
        <begin position="133"/>
        <end position="157"/>
    </location>
</feature>
<keyword evidence="4 10" id="KW-1133">Transmembrane helix</keyword>
<keyword evidence="9" id="KW-0807">Transducer</keyword>
<evidence type="ECO:0000256" key="2">
    <source>
        <dbReference type="ARBA" id="ARBA00022475"/>
    </source>
</evidence>
<dbReference type="RefSeq" id="XP_065673472.1">
    <property type="nucleotide sequence ID" value="XM_065817400.1"/>
</dbReference>
<evidence type="ECO:0000256" key="5">
    <source>
        <dbReference type="ARBA" id="ARBA00023040"/>
    </source>
</evidence>
<dbReference type="PANTHER" id="PTHR24246:SF27">
    <property type="entry name" value="ADENOSINE RECEPTOR, ISOFORM A"/>
    <property type="match status" value="1"/>
</dbReference>
<dbReference type="SMART" id="SM01381">
    <property type="entry name" value="7TM_GPCR_Srsx"/>
    <property type="match status" value="1"/>
</dbReference>
<evidence type="ECO:0000256" key="4">
    <source>
        <dbReference type="ARBA" id="ARBA00022989"/>
    </source>
</evidence>
<evidence type="ECO:0000259" key="11">
    <source>
        <dbReference type="PROSITE" id="PS50262"/>
    </source>
</evidence>
<keyword evidence="2" id="KW-1003">Cell membrane</keyword>
<dbReference type="InterPro" id="IPR017452">
    <property type="entry name" value="GPCR_Rhodpsn_7TM"/>
</dbReference>
<evidence type="ECO:0000256" key="1">
    <source>
        <dbReference type="ARBA" id="ARBA00004651"/>
    </source>
</evidence>
<dbReference type="SUPFAM" id="SSF81321">
    <property type="entry name" value="Family A G protein-coupled receptor-like"/>
    <property type="match status" value="1"/>
</dbReference>
<feature type="transmembrane region" description="Helical" evidence="10">
    <location>
        <begin position="53"/>
        <end position="70"/>
    </location>
</feature>
<organism evidence="12 13">
    <name type="scientific">Hydra vulgaris</name>
    <name type="common">Hydra</name>
    <name type="synonym">Hydra attenuata</name>
    <dbReference type="NCBI Taxonomy" id="6087"/>
    <lineage>
        <taxon>Eukaryota</taxon>
        <taxon>Metazoa</taxon>
        <taxon>Cnidaria</taxon>
        <taxon>Hydrozoa</taxon>
        <taxon>Hydroidolina</taxon>
        <taxon>Anthoathecata</taxon>
        <taxon>Aplanulata</taxon>
        <taxon>Hydridae</taxon>
        <taxon>Hydra</taxon>
    </lineage>
</organism>
<name>A0ABM4DGB2_HYDVU</name>
<keyword evidence="7 13" id="KW-0675">Receptor</keyword>
<keyword evidence="3 10" id="KW-0812">Transmembrane</keyword>
<protein>
    <submittedName>
        <fullName evidence="13">D(2) dopamine receptor A</fullName>
    </submittedName>
</protein>
<accession>A0ABM4DGB2</accession>
<evidence type="ECO:0000313" key="12">
    <source>
        <dbReference type="Proteomes" id="UP001652625"/>
    </source>
</evidence>
<dbReference type="Pfam" id="PF00001">
    <property type="entry name" value="7tm_1"/>
    <property type="match status" value="1"/>
</dbReference>
<dbReference type="PROSITE" id="PS50262">
    <property type="entry name" value="G_PROTEIN_RECEP_F1_2"/>
    <property type="match status" value="1"/>
</dbReference>
<evidence type="ECO:0000256" key="7">
    <source>
        <dbReference type="ARBA" id="ARBA00023170"/>
    </source>
</evidence>
<feature type="domain" description="G-protein coupled receptors family 1 profile" evidence="11">
    <location>
        <begin position="33"/>
        <end position="266"/>
    </location>
</feature>
<feature type="transmembrane region" description="Helical" evidence="10">
    <location>
        <begin position="249"/>
        <end position="269"/>
    </location>
</feature>
<feature type="transmembrane region" description="Helical" evidence="10">
    <location>
        <begin position="211"/>
        <end position="237"/>
    </location>
</feature>
<evidence type="ECO:0000313" key="13">
    <source>
        <dbReference type="RefSeq" id="XP_065673472.1"/>
    </source>
</evidence>
<keyword evidence="12" id="KW-1185">Reference proteome</keyword>
<dbReference type="Proteomes" id="UP001652625">
    <property type="component" value="Chromosome 14"/>
</dbReference>
<keyword evidence="8" id="KW-0325">Glycoprotein</keyword>
<dbReference type="GeneID" id="105850880"/>
<gene>
    <name evidence="13" type="primary">LOC105850880</name>
</gene>
<sequence>MLNISANSKSQEQTSPAFFLVFLSIEALIIMFGNFLLCCLFIRERKLRTQQNYFVISLSICDLFIGTVVPPCEYCAYTRLFGKESETCSYICGSMSGFIMISSVMNLSLIAADKYFSIKKPFFYKQYLTKSKTLVIIFCGWIITLGVTLVPFAWILNFIPTPESDINKTYTVVVFSVVIIIGGIIFYFYFKIVQMVRQKLKESQEKAKNPAGIKVCIIVAITFFVCWIPTFILELLLQNNAKVIPEASYASYSILLLNPCLDPLMYAYYRKDFRKVLRDWLKPKRKTKKYGEYPTIKKLSIYSKNQLTSSYETESNVNETSI</sequence>